<sequence length="451" mass="52447">MKDKKDNVPVTPAWTAYEKVAFRFFFIYFLLQVVPLDWKYYSDLLALDWSPLHFSNIFYAARYTPRFFSDVPVLQDWLVIAVIAIIGTIAWGIVERKNKEYNNLYYWLRVVLRYRLAVALLAYGFIKFFPMQMPEPSLSNLNTNYGDISHWKVFSMSTGIVPNYESFLGLIEISAALLLLYRKTASVGAFIILPFTGNVVMSNLAYEGGEYVYSLLLVSFALFLFAYDIPRLISLTSFEKSTLPSRFKPDFKEDWISNGRIIAKSSFVFIFVFFYGYKTYSTYQQEKGYQYPNSKGLVNARGIYNVKEFVYNGKTLPYAANDPIRWKDVVFEEWATLSIRSNQAVNLVTATTEEIFTKDTERNYEFAGITGRHYYNYNIDSANQILKLVNRNGNYPKDQWTLKYDRTTDEQIVLSGTNPNNDSVYVVLERINKKYLLEEAAKQGRRRGLKL</sequence>
<keyword evidence="1" id="KW-1133">Transmembrane helix</keyword>
<protein>
    <submittedName>
        <fullName evidence="2">DoxX family protein</fullName>
    </submittedName>
</protein>
<feature type="transmembrane region" description="Helical" evidence="1">
    <location>
        <begin position="20"/>
        <end position="41"/>
    </location>
</feature>
<feature type="transmembrane region" description="Helical" evidence="1">
    <location>
        <begin position="77"/>
        <end position="94"/>
    </location>
</feature>
<dbReference type="EMBL" id="JAHESD010000022">
    <property type="protein sequence ID" value="MBT1703925.1"/>
    <property type="molecule type" value="Genomic_DNA"/>
</dbReference>
<reference evidence="2 3" key="1">
    <citation type="submission" date="2021-05" db="EMBL/GenBank/DDBJ databases">
        <title>A Polyphasic approach of four new species of the genus Ohtaekwangia: Ohtaekwangia histidinii sp. nov., Ohtaekwangia cretensis sp. nov., Ohtaekwangia indiensis sp. nov., Ohtaekwangia reichenbachii sp. nov. from diverse environment.</title>
        <authorList>
            <person name="Octaviana S."/>
        </authorList>
    </citation>
    <scope>NUCLEOTIDE SEQUENCE [LARGE SCALE GENOMIC DNA]</scope>
    <source>
        <strain evidence="2 3">PWU20</strain>
    </source>
</reference>
<name>A0ABS5VSV9_9BACT</name>
<evidence type="ECO:0000256" key="1">
    <source>
        <dbReference type="SAM" id="Phobius"/>
    </source>
</evidence>
<feature type="transmembrane region" description="Helical" evidence="1">
    <location>
        <begin position="261"/>
        <end position="277"/>
    </location>
</feature>
<dbReference type="Proteomes" id="UP000772618">
    <property type="component" value="Unassembled WGS sequence"/>
</dbReference>
<keyword evidence="3" id="KW-1185">Reference proteome</keyword>
<proteinExistence type="predicted"/>
<gene>
    <name evidence="2" type="ORF">KK060_11575</name>
</gene>
<evidence type="ECO:0000313" key="3">
    <source>
        <dbReference type="Proteomes" id="UP000772618"/>
    </source>
</evidence>
<keyword evidence="1" id="KW-0472">Membrane</keyword>
<accession>A0ABS5VSV9</accession>
<feature type="transmembrane region" description="Helical" evidence="1">
    <location>
        <begin position="211"/>
        <end position="230"/>
    </location>
</feature>
<evidence type="ECO:0000313" key="2">
    <source>
        <dbReference type="EMBL" id="MBT1703925.1"/>
    </source>
</evidence>
<keyword evidence="1" id="KW-0812">Transmembrane</keyword>
<feature type="transmembrane region" description="Helical" evidence="1">
    <location>
        <begin position="106"/>
        <end position="126"/>
    </location>
</feature>
<comment type="caution">
    <text evidence="2">The sequence shown here is derived from an EMBL/GenBank/DDBJ whole genome shotgun (WGS) entry which is preliminary data.</text>
</comment>
<organism evidence="2 3">
    <name type="scientific">Chryseosolibacter indicus</name>
    <dbReference type="NCBI Taxonomy" id="2782351"/>
    <lineage>
        <taxon>Bacteria</taxon>
        <taxon>Pseudomonadati</taxon>
        <taxon>Bacteroidota</taxon>
        <taxon>Cytophagia</taxon>
        <taxon>Cytophagales</taxon>
        <taxon>Chryseotaleaceae</taxon>
        <taxon>Chryseosolibacter</taxon>
    </lineage>
</organism>
<feature type="transmembrane region" description="Helical" evidence="1">
    <location>
        <begin position="187"/>
        <end position="205"/>
    </location>
</feature>